<evidence type="ECO:0000256" key="4">
    <source>
        <dbReference type="ARBA" id="ARBA00022656"/>
    </source>
</evidence>
<evidence type="ECO:0000256" key="11">
    <source>
        <dbReference type="ARBA" id="ARBA00023027"/>
    </source>
</evidence>
<dbReference type="PRINTS" id="PR00970">
    <property type="entry name" value="RIBTRNSFRASE"/>
</dbReference>
<keyword evidence="9 14" id="KW-0521">NADP</keyword>
<keyword evidence="7" id="KW-0548">Nucleotidyltransferase</keyword>
<comment type="caution">
    <text evidence="16">The sequence shown here is derived from an EMBL/GenBank/DDBJ whole genome shotgun (WGS) entry which is preliminary data.</text>
</comment>
<evidence type="ECO:0000256" key="14">
    <source>
        <dbReference type="RuleBase" id="RU361228"/>
    </source>
</evidence>
<feature type="signal peptide" evidence="14">
    <location>
        <begin position="1"/>
        <end position="28"/>
    </location>
</feature>
<name>A0A0P7YJP0_SCLFO</name>
<evidence type="ECO:0000256" key="3">
    <source>
        <dbReference type="ARBA" id="ARBA00022525"/>
    </source>
</evidence>
<keyword evidence="3" id="KW-0964">Secreted</keyword>
<evidence type="ECO:0000256" key="7">
    <source>
        <dbReference type="ARBA" id="ARBA00022695"/>
    </source>
</evidence>
<feature type="non-terminal residue" evidence="16">
    <location>
        <position position="1"/>
    </location>
</feature>
<comment type="subcellular location">
    <subcellularLocation>
        <location evidence="1">Secreted</location>
    </subcellularLocation>
</comment>
<evidence type="ECO:0000313" key="17">
    <source>
        <dbReference type="Proteomes" id="UP000034805"/>
    </source>
</evidence>
<proteinExistence type="inferred from homology"/>
<evidence type="ECO:0000256" key="8">
    <source>
        <dbReference type="ARBA" id="ARBA00022729"/>
    </source>
</evidence>
<evidence type="ECO:0000256" key="6">
    <source>
        <dbReference type="ARBA" id="ARBA00022679"/>
    </source>
</evidence>
<keyword evidence="8 14" id="KW-0732">Signal</keyword>
<gene>
    <name evidence="16" type="ORF">Z043_113656</name>
</gene>
<dbReference type="GO" id="GO:0005576">
    <property type="term" value="C:extracellular region"/>
    <property type="evidence" value="ECO:0007669"/>
    <property type="project" value="UniProtKB-SubCell"/>
</dbReference>
<dbReference type="PANTHER" id="PTHR10339:SF25">
    <property type="entry name" value="SECRETED EXOENZYME S"/>
    <property type="match status" value="1"/>
</dbReference>
<dbReference type="Pfam" id="PF01129">
    <property type="entry name" value="ART"/>
    <property type="match status" value="1"/>
</dbReference>
<evidence type="ECO:0000256" key="12">
    <source>
        <dbReference type="ARBA" id="ARBA00023157"/>
    </source>
</evidence>
<dbReference type="SUPFAM" id="SSF56399">
    <property type="entry name" value="ADP-ribosylation"/>
    <property type="match status" value="1"/>
</dbReference>
<sequence length="301" mass="33948">VCSPIMKGSLLLMFTVLLVLHITNSVNAGLINKVISKFSQKIKLNMAPNTVDYMYTSCSKKMLDEVQGILEKEKQQDEEYNKLWEGAKKLAKKDVDTTGLTPLHNMALYLYTMETKMEKSGKSFYQKFNDEVRNPVSKNFPYKSAYFLVTDAIWKLRENEMNKMNKKLECVTTYRGTTLSYETAAVGREFRFGAFTSSSMKKSEALKFGKKTCFIISTCYGANITPYSAFKTEEEVLIPPYEKFKVTDIFKKGKGDMHECDITYVVKSSGIQGNEINPDEFPSDAAPSSGHLADSAAPRAI</sequence>
<dbReference type="GO" id="GO:0106274">
    <property type="term" value="F:NAD+-protein-arginine ADP-ribosyltransferase activity"/>
    <property type="evidence" value="ECO:0007669"/>
    <property type="project" value="UniProtKB-EC"/>
</dbReference>
<evidence type="ECO:0000256" key="2">
    <source>
        <dbReference type="ARBA" id="ARBA00009558"/>
    </source>
</evidence>
<dbReference type="GO" id="GO:0016779">
    <property type="term" value="F:nucleotidyltransferase activity"/>
    <property type="evidence" value="ECO:0007669"/>
    <property type="project" value="UniProtKB-KW"/>
</dbReference>
<dbReference type="Gene3D" id="3.90.176.10">
    <property type="entry name" value="Toxin ADP-ribosyltransferase, Chain A, domain 1"/>
    <property type="match status" value="1"/>
</dbReference>
<evidence type="ECO:0000256" key="10">
    <source>
        <dbReference type="ARBA" id="ARBA00023026"/>
    </source>
</evidence>
<keyword evidence="6 14" id="KW-0808">Transferase</keyword>
<dbReference type="PANTHER" id="PTHR10339">
    <property type="entry name" value="ADP-RIBOSYLTRANSFERASE"/>
    <property type="match status" value="1"/>
</dbReference>
<accession>A0A0P7YJP0</accession>
<feature type="chain" id="PRO_5005964664" description="NAD(P)(+)--arginine ADP-ribosyltransferase" evidence="14">
    <location>
        <begin position="29"/>
        <end position="301"/>
    </location>
</feature>
<organism evidence="16 17">
    <name type="scientific">Scleropages formosus</name>
    <name type="common">Asian bonytongue</name>
    <name type="synonym">Osteoglossum formosum</name>
    <dbReference type="NCBI Taxonomy" id="113540"/>
    <lineage>
        <taxon>Eukaryota</taxon>
        <taxon>Metazoa</taxon>
        <taxon>Chordata</taxon>
        <taxon>Craniata</taxon>
        <taxon>Vertebrata</taxon>
        <taxon>Euteleostomi</taxon>
        <taxon>Actinopterygii</taxon>
        <taxon>Neopterygii</taxon>
        <taxon>Teleostei</taxon>
        <taxon>Osteoglossocephala</taxon>
        <taxon>Osteoglossomorpha</taxon>
        <taxon>Osteoglossiformes</taxon>
        <taxon>Osteoglossidae</taxon>
        <taxon>Scleropages</taxon>
    </lineage>
</organism>
<protein>
    <recommendedName>
        <fullName evidence="14">NAD(P)(+)--arginine ADP-ribosyltransferase</fullName>
        <ecNumber evidence="14">2.4.2.31</ecNumber>
    </recommendedName>
    <alternativeName>
        <fullName evidence="14">Mono(ADP-ribosyl)transferase</fullName>
    </alternativeName>
</protein>
<feature type="region of interest" description="Disordered" evidence="15">
    <location>
        <begin position="276"/>
        <end position="301"/>
    </location>
</feature>
<keyword evidence="11 14" id="KW-0520">NAD</keyword>
<keyword evidence="12" id="KW-1015">Disulfide bond</keyword>
<dbReference type="InterPro" id="IPR000768">
    <property type="entry name" value="ART"/>
</dbReference>
<evidence type="ECO:0000256" key="1">
    <source>
        <dbReference type="ARBA" id="ARBA00004613"/>
    </source>
</evidence>
<evidence type="ECO:0000256" key="5">
    <source>
        <dbReference type="ARBA" id="ARBA00022676"/>
    </source>
</evidence>
<dbReference type="AlphaFoldDB" id="A0A0P7YJP0"/>
<dbReference type="GO" id="GO:0003950">
    <property type="term" value="F:NAD+ poly-ADP-ribosyltransferase activity"/>
    <property type="evidence" value="ECO:0007669"/>
    <property type="project" value="TreeGrafter"/>
</dbReference>
<keyword evidence="10" id="KW-0843">Virulence</keyword>
<dbReference type="FunFam" id="3.90.176.10:FF:000001">
    <property type="entry name" value="NAD(P)(+)--arginine ADP-ribosyltransferase"/>
    <property type="match status" value="1"/>
</dbReference>
<comment type="similarity">
    <text evidence="2 14">Belongs to the Arg-specific ADP-ribosyltransferase family.</text>
</comment>
<dbReference type="EC" id="2.4.2.31" evidence="14"/>
<evidence type="ECO:0000313" key="16">
    <source>
        <dbReference type="EMBL" id="KPP67715.1"/>
    </source>
</evidence>
<evidence type="ECO:0000256" key="13">
    <source>
        <dbReference type="ARBA" id="ARBA00047597"/>
    </source>
</evidence>
<keyword evidence="4" id="KW-0800">Toxin</keyword>
<comment type="catalytic activity">
    <reaction evidence="13 14">
        <text>L-arginyl-[protein] + NAD(+) = N(omega)-(ADP-D-ribosyl)-L-arginyl-[protein] + nicotinamide + H(+)</text>
        <dbReference type="Rhea" id="RHEA:19149"/>
        <dbReference type="Rhea" id="RHEA-COMP:10532"/>
        <dbReference type="Rhea" id="RHEA-COMP:15087"/>
        <dbReference type="ChEBI" id="CHEBI:15378"/>
        <dbReference type="ChEBI" id="CHEBI:17154"/>
        <dbReference type="ChEBI" id="CHEBI:29965"/>
        <dbReference type="ChEBI" id="CHEBI:57540"/>
        <dbReference type="ChEBI" id="CHEBI:142554"/>
        <dbReference type="EC" id="2.4.2.31"/>
    </reaction>
</comment>
<dbReference type="InterPro" id="IPR050999">
    <property type="entry name" value="ADP-ribosyltransferase_ARG"/>
</dbReference>
<reference evidence="16 17" key="1">
    <citation type="submission" date="2015-08" db="EMBL/GenBank/DDBJ databases">
        <title>The genome of the Asian arowana (Scleropages formosus).</title>
        <authorList>
            <person name="Tan M.H."/>
            <person name="Gan H.M."/>
            <person name="Croft L.J."/>
            <person name="Austin C.M."/>
        </authorList>
    </citation>
    <scope>NUCLEOTIDE SEQUENCE [LARGE SCALE GENOMIC DNA]</scope>
    <source>
        <strain evidence="16">Aro1</strain>
    </source>
</reference>
<evidence type="ECO:0000256" key="15">
    <source>
        <dbReference type="SAM" id="MobiDB-lite"/>
    </source>
</evidence>
<keyword evidence="5 14" id="KW-0328">Glycosyltransferase</keyword>
<evidence type="ECO:0000256" key="9">
    <source>
        <dbReference type="ARBA" id="ARBA00022857"/>
    </source>
</evidence>
<dbReference type="Proteomes" id="UP000034805">
    <property type="component" value="Unassembled WGS sequence"/>
</dbReference>
<dbReference type="EMBL" id="JARO02004898">
    <property type="protein sequence ID" value="KPP67715.1"/>
    <property type="molecule type" value="Genomic_DNA"/>
</dbReference>
<dbReference type="PROSITE" id="PS51996">
    <property type="entry name" value="TR_MART"/>
    <property type="match status" value="1"/>
</dbReference>
<dbReference type="GO" id="GO:0090729">
    <property type="term" value="F:toxin activity"/>
    <property type="evidence" value="ECO:0007669"/>
    <property type="project" value="UniProtKB-KW"/>
</dbReference>